<evidence type="ECO:0000313" key="3">
    <source>
        <dbReference type="Proteomes" id="UP000276899"/>
    </source>
</evidence>
<feature type="compositionally biased region" description="Low complexity" evidence="1">
    <location>
        <begin position="32"/>
        <end position="60"/>
    </location>
</feature>
<protein>
    <recommendedName>
        <fullName evidence="4">Prevent-host-death protein</fullName>
    </recommendedName>
</protein>
<sequence>MTRSHEHAAEPADSAETAGPVPRAPQTGQGPAGSQADEAQAAAAPSDGEQGIGRGDAPAPGDDPDLELGAGDHEGTEDPEHGGTGVPAADLELSAPADEGAEADGPDRAAADSPDEGPGDEQASQPEPGASGDTGASRSRGPRRPRRRPSRPRTWRSLARRSTAVTTALLLTAAATGLVLWGRSAPAAPAAPVEALSVVESGGTAVYACQAAPKNTLAVVDAGETTSHTVITPVGQAAEATWGQEALDAGATTSMDTASGGVLTIESAGERAASAAGVVTSLTPGGELRGLSAAPCTQPQSVAWIVGGSAALGASAELRLENPGVTSVTVKVALYGSSGRLSLPSNGEVTISAGKAASMLLESGDSQDERLALSIEAEGGSVVPALATESLEGETPAGVDLITPGAGPSTDSLIPGVEIVEGGAQGDATSGTGAASGEASVVRVANPHSEAATVSVTMVGPDGASPLPGAQDVAIDPGSVFDISLRGVAPGAYGVRVTSDMPVASGVRLVRTAAEYPARSGVLMRDKAWIQPAAPDAVAHGVLSIPRSGGLTSTVSLSNSGARRTVRLADVAGSWHQDVVVPASRTVAVEVPTQVSAVTLSAEGGTEGLGAATVVTAQAAQATAGTLISVVPAVPDASSGERKQIILN</sequence>
<dbReference type="EMBL" id="LR134363">
    <property type="protein sequence ID" value="VEG75846.1"/>
    <property type="molecule type" value="Genomic_DNA"/>
</dbReference>
<evidence type="ECO:0000313" key="2">
    <source>
        <dbReference type="EMBL" id="VEG75846.1"/>
    </source>
</evidence>
<accession>A0A3S5EMD4</accession>
<gene>
    <name evidence="2" type="ORF">NCTC11923_02524</name>
</gene>
<reference evidence="2 3" key="1">
    <citation type="submission" date="2018-12" db="EMBL/GenBank/DDBJ databases">
        <authorList>
            <consortium name="Pathogen Informatics"/>
        </authorList>
    </citation>
    <scope>NUCLEOTIDE SEQUENCE [LARGE SCALE GENOMIC DNA]</scope>
    <source>
        <strain evidence="2 3">NCTC11923</strain>
    </source>
</reference>
<dbReference type="InterPro" id="IPR043777">
    <property type="entry name" value="DUF5719"/>
</dbReference>
<dbReference type="Proteomes" id="UP000276899">
    <property type="component" value="Chromosome"/>
</dbReference>
<dbReference type="AlphaFoldDB" id="A0A3S5EMD4"/>
<dbReference type="KEGG" id="asla:NCTC11923_02524"/>
<feature type="region of interest" description="Disordered" evidence="1">
    <location>
        <begin position="1"/>
        <end position="160"/>
    </location>
</feature>
<dbReference type="STRING" id="1278298.GCA_000428685_00936"/>
<dbReference type="Pfam" id="PF18986">
    <property type="entry name" value="DUF5719"/>
    <property type="match status" value="1"/>
</dbReference>
<organism evidence="2 3">
    <name type="scientific">Actinomyces slackii</name>
    <dbReference type="NCBI Taxonomy" id="52774"/>
    <lineage>
        <taxon>Bacteria</taxon>
        <taxon>Bacillati</taxon>
        <taxon>Actinomycetota</taxon>
        <taxon>Actinomycetes</taxon>
        <taxon>Actinomycetales</taxon>
        <taxon>Actinomycetaceae</taxon>
        <taxon>Actinomyces</taxon>
    </lineage>
</organism>
<keyword evidence="3" id="KW-1185">Reference proteome</keyword>
<dbReference type="RefSeq" id="WP_084500543.1">
    <property type="nucleotide sequence ID" value="NZ_CBCRWE010000047.1"/>
</dbReference>
<feature type="compositionally biased region" description="Basic and acidic residues" evidence="1">
    <location>
        <begin position="70"/>
        <end position="81"/>
    </location>
</feature>
<name>A0A3S5EMD4_9ACTO</name>
<evidence type="ECO:0008006" key="4">
    <source>
        <dbReference type="Google" id="ProtNLM"/>
    </source>
</evidence>
<evidence type="ECO:0000256" key="1">
    <source>
        <dbReference type="SAM" id="MobiDB-lite"/>
    </source>
</evidence>
<proteinExistence type="predicted"/>
<feature type="compositionally biased region" description="Basic and acidic residues" evidence="1">
    <location>
        <begin position="1"/>
        <end position="10"/>
    </location>
</feature>
<feature type="compositionally biased region" description="Basic residues" evidence="1">
    <location>
        <begin position="140"/>
        <end position="154"/>
    </location>
</feature>